<dbReference type="AlphaFoldDB" id="A0AAW2W153"/>
<evidence type="ECO:0000313" key="2">
    <source>
        <dbReference type="EMBL" id="KAL0434010.1"/>
    </source>
</evidence>
<feature type="domain" description="DUF4283" evidence="1">
    <location>
        <begin position="67"/>
        <end position="141"/>
    </location>
</feature>
<evidence type="ECO:0000259" key="1">
    <source>
        <dbReference type="Pfam" id="PF14111"/>
    </source>
</evidence>
<organism evidence="2">
    <name type="scientific">Sesamum latifolium</name>
    <dbReference type="NCBI Taxonomy" id="2727402"/>
    <lineage>
        <taxon>Eukaryota</taxon>
        <taxon>Viridiplantae</taxon>
        <taxon>Streptophyta</taxon>
        <taxon>Embryophyta</taxon>
        <taxon>Tracheophyta</taxon>
        <taxon>Spermatophyta</taxon>
        <taxon>Magnoliopsida</taxon>
        <taxon>eudicotyledons</taxon>
        <taxon>Gunneridae</taxon>
        <taxon>Pentapetalae</taxon>
        <taxon>asterids</taxon>
        <taxon>lamiids</taxon>
        <taxon>Lamiales</taxon>
        <taxon>Pedaliaceae</taxon>
        <taxon>Sesamum</taxon>
    </lineage>
</organism>
<accession>A0AAW2W153</accession>
<sequence>MLSSEGVAPTTFVRSSGPVAGMLANATGFLAMGGVEPDVECLKKAWRLTEDEEDGVTLPSGLWRVTAESLRLCLVGRLLSDRPYRFEALSSSIKRMLLSVKRVKIKQLQEGRILLCLNHIIDKQRALEGCPWSFDKNILILSEIGELDTPMSVNLDYCDFYVHIHDLPLSMMNLGVAILIGNRIGIFKDIETDEAGCS</sequence>
<reference evidence="2" key="1">
    <citation type="submission" date="2020-06" db="EMBL/GenBank/DDBJ databases">
        <authorList>
            <person name="Li T."/>
            <person name="Hu X."/>
            <person name="Zhang T."/>
            <person name="Song X."/>
            <person name="Zhang H."/>
            <person name="Dai N."/>
            <person name="Sheng W."/>
            <person name="Hou X."/>
            <person name="Wei L."/>
        </authorList>
    </citation>
    <scope>NUCLEOTIDE SEQUENCE</scope>
    <source>
        <strain evidence="2">KEN1</strain>
        <tissue evidence="2">Leaf</tissue>
    </source>
</reference>
<protein>
    <recommendedName>
        <fullName evidence="1">DUF4283 domain-containing protein</fullName>
    </recommendedName>
</protein>
<dbReference type="EMBL" id="JACGWN010000009">
    <property type="protein sequence ID" value="KAL0434010.1"/>
    <property type="molecule type" value="Genomic_DNA"/>
</dbReference>
<comment type="caution">
    <text evidence="2">The sequence shown here is derived from an EMBL/GenBank/DDBJ whole genome shotgun (WGS) entry which is preliminary data.</text>
</comment>
<name>A0AAW2W153_9LAMI</name>
<gene>
    <name evidence="2" type="ORF">Slati_2735300</name>
</gene>
<dbReference type="Pfam" id="PF14111">
    <property type="entry name" value="DUF4283"/>
    <property type="match status" value="1"/>
</dbReference>
<proteinExistence type="predicted"/>
<dbReference type="InterPro" id="IPR025558">
    <property type="entry name" value="DUF4283"/>
</dbReference>
<reference evidence="2" key="2">
    <citation type="journal article" date="2024" name="Plant">
        <title>Genomic evolution and insights into agronomic trait innovations of Sesamum species.</title>
        <authorList>
            <person name="Miao H."/>
            <person name="Wang L."/>
            <person name="Qu L."/>
            <person name="Liu H."/>
            <person name="Sun Y."/>
            <person name="Le M."/>
            <person name="Wang Q."/>
            <person name="Wei S."/>
            <person name="Zheng Y."/>
            <person name="Lin W."/>
            <person name="Duan Y."/>
            <person name="Cao H."/>
            <person name="Xiong S."/>
            <person name="Wang X."/>
            <person name="Wei L."/>
            <person name="Li C."/>
            <person name="Ma Q."/>
            <person name="Ju M."/>
            <person name="Zhao R."/>
            <person name="Li G."/>
            <person name="Mu C."/>
            <person name="Tian Q."/>
            <person name="Mei H."/>
            <person name="Zhang T."/>
            <person name="Gao T."/>
            <person name="Zhang H."/>
        </authorList>
    </citation>
    <scope>NUCLEOTIDE SEQUENCE</scope>
    <source>
        <strain evidence="2">KEN1</strain>
    </source>
</reference>